<dbReference type="AlphaFoldDB" id="A0A3M7PLH5"/>
<comment type="caution">
    <text evidence="1">The sequence shown here is derived from an EMBL/GenBank/DDBJ whole genome shotgun (WGS) entry which is preliminary data.</text>
</comment>
<gene>
    <name evidence="1" type="ORF">BpHYR1_007070</name>
</gene>
<evidence type="ECO:0000313" key="2">
    <source>
        <dbReference type="Proteomes" id="UP000276133"/>
    </source>
</evidence>
<dbReference type="Proteomes" id="UP000276133">
    <property type="component" value="Unassembled WGS sequence"/>
</dbReference>
<keyword evidence="2" id="KW-1185">Reference proteome</keyword>
<organism evidence="1 2">
    <name type="scientific">Brachionus plicatilis</name>
    <name type="common">Marine rotifer</name>
    <name type="synonym">Brachionus muelleri</name>
    <dbReference type="NCBI Taxonomy" id="10195"/>
    <lineage>
        <taxon>Eukaryota</taxon>
        <taxon>Metazoa</taxon>
        <taxon>Spiralia</taxon>
        <taxon>Gnathifera</taxon>
        <taxon>Rotifera</taxon>
        <taxon>Eurotatoria</taxon>
        <taxon>Monogononta</taxon>
        <taxon>Pseudotrocha</taxon>
        <taxon>Ploima</taxon>
        <taxon>Brachionidae</taxon>
        <taxon>Brachionus</taxon>
    </lineage>
</organism>
<reference evidence="1 2" key="1">
    <citation type="journal article" date="2018" name="Sci. Rep.">
        <title>Genomic signatures of local adaptation to the degree of environmental predictability in rotifers.</title>
        <authorList>
            <person name="Franch-Gras L."/>
            <person name="Hahn C."/>
            <person name="Garcia-Roger E.M."/>
            <person name="Carmona M.J."/>
            <person name="Serra M."/>
            <person name="Gomez A."/>
        </authorList>
    </citation>
    <scope>NUCLEOTIDE SEQUENCE [LARGE SCALE GENOMIC DNA]</scope>
    <source>
        <strain evidence="1">HYR1</strain>
    </source>
</reference>
<accession>A0A3M7PLH5</accession>
<dbReference type="EMBL" id="REGN01010032">
    <property type="protein sequence ID" value="RMZ99818.1"/>
    <property type="molecule type" value="Genomic_DNA"/>
</dbReference>
<protein>
    <submittedName>
        <fullName evidence="1">Uncharacterized protein</fullName>
    </submittedName>
</protein>
<name>A0A3M7PLH5_BRAPC</name>
<evidence type="ECO:0000313" key="1">
    <source>
        <dbReference type="EMBL" id="RMZ99818.1"/>
    </source>
</evidence>
<sequence length="284" mass="33196">MLSETQEIRKRPFSVNDINRRTREVKIYNTTTITTTSTSTATDSIVKSTDMYNSDNYGSFAQRNDCRSKSAQGVINVNREYKNDDTCYANITTNTSISLPIKRKIRFIYGENQQENQQQIKGAANENKSNQQASEKTNCDCEENFSKFPYEKKEDNMNEEYDNFDFRKNCSMKVKDVEVECEIDEDPAIFEGSEGYVKKLINKIQQQYKNPETVHIKITRRQKPKMIDKNDGKEHAQVVKKEYYTIKNLRRQKKSSSISSFIDQTNIPYIDEESLNDSRNSWME</sequence>
<proteinExistence type="predicted"/>